<accession>A0A2I1PBX0</accession>
<dbReference type="Gene3D" id="1.25.40.10">
    <property type="entry name" value="Tetratricopeptide repeat domain"/>
    <property type="match status" value="1"/>
</dbReference>
<dbReference type="RefSeq" id="WP_101849389.1">
    <property type="nucleotide sequence ID" value="NZ_PKIZ01000006.1"/>
</dbReference>
<keyword evidence="1 4" id="KW-0547">Nucleotide-binding</keyword>
<dbReference type="InterPro" id="IPR003593">
    <property type="entry name" value="AAA+_ATPase"/>
</dbReference>
<comment type="caution">
    <text evidence="7">The sequence shown here is derived from an EMBL/GenBank/DDBJ whole genome shotgun (WGS) entry which is preliminary data.</text>
</comment>
<organism evidence="7 8">
    <name type="scientific">Kytococcus schroeteri</name>
    <dbReference type="NCBI Taxonomy" id="138300"/>
    <lineage>
        <taxon>Bacteria</taxon>
        <taxon>Bacillati</taxon>
        <taxon>Actinomycetota</taxon>
        <taxon>Actinomycetes</taxon>
        <taxon>Micrococcales</taxon>
        <taxon>Kytococcaceae</taxon>
        <taxon>Kytococcus</taxon>
    </lineage>
</organism>
<evidence type="ECO:0000256" key="1">
    <source>
        <dbReference type="ARBA" id="ARBA00022741"/>
    </source>
</evidence>
<dbReference type="GO" id="GO:0016887">
    <property type="term" value="F:ATP hydrolysis activity"/>
    <property type="evidence" value="ECO:0007669"/>
    <property type="project" value="InterPro"/>
</dbReference>
<dbReference type="OrthoDB" id="9804478at2"/>
<dbReference type="PANTHER" id="PTHR23077">
    <property type="entry name" value="AAA-FAMILY ATPASE"/>
    <property type="match status" value="1"/>
</dbReference>
<protein>
    <submittedName>
        <fullName evidence="7">AAA family ATPase</fullName>
    </submittedName>
</protein>
<dbReference type="InterPro" id="IPR041569">
    <property type="entry name" value="AAA_lid_3"/>
</dbReference>
<dbReference type="Pfam" id="PF14559">
    <property type="entry name" value="TPR_19"/>
    <property type="match status" value="1"/>
</dbReference>
<dbReference type="Proteomes" id="UP000234206">
    <property type="component" value="Unassembled WGS sequence"/>
</dbReference>
<dbReference type="AlphaFoldDB" id="A0A2I1PBX0"/>
<gene>
    <name evidence="7" type="ORF">CYJ76_04590</name>
</gene>
<keyword evidence="8" id="KW-1185">Reference proteome</keyword>
<dbReference type="InterPro" id="IPR003960">
    <property type="entry name" value="ATPase_AAA_CS"/>
</dbReference>
<dbReference type="InterPro" id="IPR027417">
    <property type="entry name" value="P-loop_NTPase"/>
</dbReference>
<evidence type="ECO:0000256" key="2">
    <source>
        <dbReference type="ARBA" id="ARBA00022840"/>
    </source>
</evidence>
<feature type="compositionally biased region" description="Gly residues" evidence="5">
    <location>
        <begin position="130"/>
        <end position="141"/>
    </location>
</feature>
<keyword evidence="2 4" id="KW-0067">ATP-binding</keyword>
<dbReference type="SUPFAM" id="SSF52540">
    <property type="entry name" value="P-loop containing nucleoside triphosphate hydrolases"/>
    <property type="match status" value="1"/>
</dbReference>
<dbReference type="InterPro" id="IPR050168">
    <property type="entry name" value="AAA_ATPase_domain"/>
</dbReference>
<evidence type="ECO:0000313" key="7">
    <source>
        <dbReference type="EMBL" id="PKZ42118.1"/>
    </source>
</evidence>
<dbReference type="Gene3D" id="3.40.50.300">
    <property type="entry name" value="P-loop containing nucleotide triphosphate hydrolases"/>
    <property type="match status" value="1"/>
</dbReference>
<dbReference type="Pfam" id="PF17862">
    <property type="entry name" value="AAA_lid_3"/>
    <property type="match status" value="1"/>
</dbReference>
<reference evidence="7 8" key="1">
    <citation type="submission" date="2017-12" db="EMBL/GenBank/DDBJ databases">
        <title>Phylogenetic diversity of female urinary microbiome.</title>
        <authorList>
            <person name="Thomas-White K."/>
            <person name="Wolfe A.J."/>
        </authorList>
    </citation>
    <scope>NUCLEOTIDE SEQUENCE [LARGE SCALE GENOMIC DNA]</scope>
    <source>
        <strain evidence="7 8">UMB1298</strain>
    </source>
</reference>
<dbReference type="InterPro" id="IPR011990">
    <property type="entry name" value="TPR-like_helical_dom_sf"/>
</dbReference>
<dbReference type="PANTHER" id="PTHR23077:SF171">
    <property type="entry name" value="NUCLEAR VALOSIN-CONTAINING PROTEIN-LIKE"/>
    <property type="match status" value="1"/>
</dbReference>
<feature type="region of interest" description="Disordered" evidence="5">
    <location>
        <begin position="64"/>
        <end position="146"/>
    </location>
</feature>
<evidence type="ECO:0000256" key="4">
    <source>
        <dbReference type="RuleBase" id="RU003651"/>
    </source>
</evidence>
<feature type="domain" description="AAA+ ATPase" evidence="6">
    <location>
        <begin position="202"/>
        <end position="339"/>
    </location>
</feature>
<dbReference type="FunFam" id="3.40.50.300:FF:001025">
    <property type="entry name" value="ATPase family, AAA domain-containing 2B"/>
    <property type="match status" value="1"/>
</dbReference>
<dbReference type="InterPro" id="IPR003959">
    <property type="entry name" value="ATPase_AAA_core"/>
</dbReference>
<dbReference type="GO" id="GO:0005524">
    <property type="term" value="F:ATP binding"/>
    <property type="evidence" value="ECO:0007669"/>
    <property type="project" value="UniProtKB-KW"/>
</dbReference>
<evidence type="ECO:0000313" key="8">
    <source>
        <dbReference type="Proteomes" id="UP000234206"/>
    </source>
</evidence>
<dbReference type="Pfam" id="PF00004">
    <property type="entry name" value="AAA"/>
    <property type="match status" value="1"/>
</dbReference>
<evidence type="ECO:0000256" key="5">
    <source>
        <dbReference type="SAM" id="MobiDB-lite"/>
    </source>
</evidence>
<keyword evidence="3" id="KW-0175">Coiled coil</keyword>
<dbReference type="EMBL" id="PKIZ01000006">
    <property type="protein sequence ID" value="PKZ42118.1"/>
    <property type="molecule type" value="Genomic_DNA"/>
</dbReference>
<dbReference type="CDD" id="cd19481">
    <property type="entry name" value="RecA-like_protease"/>
    <property type="match status" value="1"/>
</dbReference>
<dbReference type="PROSITE" id="PS00674">
    <property type="entry name" value="AAA"/>
    <property type="match status" value="1"/>
</dbReference>
<dbReference type="SMART" id="SM00382">
    <property type="entry name" value="AAA"/>
    <property type="match status" value="1"/>
</dbReference>
<evidence type="ECO:0000259" key="6">
    <source>
        <dbReference type="SMART" id="SM00382"/>
    </source>
</evidence>
<sequence>MSDQIIESLGRAVQASPDDIALRLHLADLLVGAGRGDEAVAHCATVLQQDPTSGQARALMARALGGGAPTTPPAGTMPAAEASTSDQAPVQGGASTGGGGASTDGYDWSAAEEQFPDAPGPMFVEPAEGGVAGAPGGGGHGEPQRVPVQGEPAGVEDLFEVERAGVTLADVGGMQEVKDRLEVSFLGPMRSPEMRRMYGKSLRGGLLLYGPPGVGKTYIARAVAGEMGAGFINVRLSDVLDMYIGQSEGNLHGLFELARRSAPAVLFLDEVDAIGQKRTRHDMGAMRGVVNQLLQELDGVGSDNDGVYVLAATNAPWDIDPALRRPGRLDRTLLVLPPDDAAREQILRGYLSRRPVEGVDLRRLVKGTDGLTGADLAHLVDTAAERAMMDSVRSGTPRMITQRDLEAALGEVRAHPI</sequence>
<dbReference type="SUPFAM" id="SSF48452">
    <property type="entry name" value="TPR-like"/>
    <property type="match status" value="1"/>
</dbReference>
<comment type="similarity">
    <text evidence="4">Belongs to the AAA ATPase family.</text>
</comment>
<name>A0A2I1PBX0_9MICO</name>
<dbReference type="Gene3D" id="1.10.8.60">
    <property type="match status" value="1"/>
</dbReference>
<evidence type="ECO:0000256" key="3">
    <source>
        <dbReference type="ARBA" id="ARBA00023054"/>
    </source>
</evidence>
<proteinExistence type="inferred from homology"/>